<keyword evidence="4" id="KW-0378">Hydrolase</keyword>
<evidence type="ECO:0000313" key="14">
    <source>
        <dbReference type="Proteomes" id="UP000649739"/>
    </source>
</evidence>
<keyword evidence="5" id="KW-0720">Serine protease</keyword>
<comment type="similarity">
    <text evidence="1">Belongs to the peptidase S1 family.</text>
</comment>
<feature type="disulfide bond" evidence="9">
    <location>
        <begin position="333"/>
        <end position="343"/>
    </location>
</feature>
<dbReference type="PIRSF" id="PIRSF001134">
    <property type="entry name" value="Streptogrisin"/>
    <property type="match status" value="1"/>
</dbReference>
<accession>A0A8J3FE63</accession>
<dbReference type="GO" id="GO:0005576">
    <property type="term" value="C:extracellular region"/>
    <property type="evidence" value="ECO:0007669"/>
    <property type="project" value="InterPro"/>
</dbReference>
<protein>
    <submittedName>
        <fullName evidence="13">Serine protease</fullName>
    </submittedName>
</protein>
<feature type="disulfide bond" evidence="9">
    <location>
        <begin position="237"/>
        <end position="258"/>
    </location>
</feature>
<comment type="caution">
    <text evidence="13">The sequence shown here is derived from an EMBL/GenBank/DDBJ whole genome shotgun (WGS) entry which is preliminary data.</text>
</comment>
<evidence type="ECO:0000256" key="6">
    <source>
        <dbReference type="ARBA" id="ARBA00023145"/>
    </source>
</evidence>
<dbReference type="GO" id="GO:0004252">
    <property type="term" value="F:serine-type endopeptidase activity"/>
    <property type="evidence" value="ECO:0007669"/>
    <property type="project" value="InterPro"/>
</dbReference>
<keyword evidence="3 11" id="KW-0732">Signal</keyword>
<feature type="signal peptide" evidence="11">
    <location>
        <begin position="1"/>
        <end position="28"/>
    </location>
</feature>
<name>A0A8J3FE63_9ACTN</name>
<dbReference type="SUPFAM" id="SSF50494">
    <property type="entry name" value="Trypsin-like serine proteases"/>
    <property type="match status" value="1"/>
</dbReference>
<feature type="disulfide bond" evidence="9">
    <location>
        <begin position="369"/>
        <end position="396"/>
    </location>
</feature>
<evidence type="ECO:0000256" key="5">
    <source>
        <dbReference type="ARBA" id="ARBA00022825"/>
    </source>
</evidence>
<evidence type="ECO:0000256" key="1">
    <source>
        <dbReference type="ARBA" id="ARBA00007664"/>
    </source>
</evidence>
<dbReference type="Gene3D" id="3.30.300.50">
    <property type="match status" value="1"/>
</dbReference>
<dbReference type="GO" id="GO:0006508">
    <property type="term" value="P:proteolysis"/>
    <property type="evidence" value="ECO:0007669"/>
    <property type="project" value="UniProtKB-KW"/>
</dbReference>
<feature type="domain" description="Peptidase S1A alpha-lytic prodomain" evidence="12">
    <location>
        <begin position="146"/>
        <end position="196"/>
    </location>
</feature>
<gene>
    <name evidence="13" type="ORF">GCM10010123_41210</name>
</gene>
<dbReference type="EMBL" id="BMQB01000011">
    <property type="protein sequence ID" value="GGK07145.1"/>
    <property type="molecule type" value="Genomic_DNA"/>
</dbReference>
<evidence type="ECO:0000256" key="4">
    <source>
        <dbReference type="ARBA" id="ARBA00022801"/>
    </source>
</evidence>
<reference evidence="13" key="2">
    <citation type="submission" date="2020-09" db="EMBL/GenBank/DDBJ databases">
        <authorList>
            <person name="Sun Q."/>
            <person name="Ohkuma M."/>
        </authorList>
    </citation>
    <scope>NUCLEOTIDE SEQUENCE</scope>
    <source>
        <strain evidence="13">JCM 3090</strain>
    </source>
</reference>
<keyword evidence="6" id="KW-0865">Zymogen</keyword>
<dbReference type="CDD" id="cd21112">
    <property type="entry name" value="alphaLP-like"/>
    <property type="match status" value="1"/>
</dbReference>
<dbReference type="AlphaFoldDB" id="A0A8J3FE63"/>
<dbReference type="InterPro" id="IPR043504">
    <property type="entry name" value="Peptidase_S1_PA_chymotrypsin"/>
</dbReference>
<dbReference type="InterPro" id="IPR035070">
    <property type="entry name" value="Streptogrisin_prodomain"/>
</dbReference>
<organism evidence="13 14">
    <name type="scientific">Pilimelia anulata</name>
    <dbReference type="NCBI Taxonomy" id="53371"/>
    <lineage>
        <taxon>Bacteria</taxon>
        <taxon>Bacillati</taxon>
        <taxon>Actinomycetota</taxon>
        <taxon>Actinomycetes</taxon>
        <taxon>Micromonosporales</taxon>
        <taxon>Micromonosporaceae</taxon>
        <taxon>Pilimelia</taxon>
    </lineage>
</organism>
<feature type="chain" id="PRO_5035306070" evidence="11">
    <location>
        <begin position="29"/>
        <end position="426"/>
    </location>
</feature>
<dbReference type="PROSITE" id="PS00134">
    <property type="entry name" value="TRYPSIN_HIS"/>
    <property type="match status" value="1"/>
</dbReference>
<keyword evidence="2 13" id="KW-0645">Protease</keyword>
<evidence type="ECO:0000256" key="7">
    <source>
        <dbReference type="ARBA" id="ARBA00023157"/>
    </source>
</evidence>
<evidence type="ECO:0000256" key="2">
    <source>
        <dbReference type="ARBA" id="ARBA00022670"/>
    </source>
</evidence>
<evidence type="ECO:0000256" key="8">
    <source>
        <dbReference type="PIRSR" id="PIRSR001134-1"/>
    </source>
</evidence>
<proteinExistence type="inferred from homology"/>
<evidence type="ECO:0000256" key="3">
    <source>
        <dbReference type="ARBA" id="ARBA00022729"/>
    </source>
</evidence>
<reference evidence="13" key="1">
    <citation type="journal article" date="2014" name="Int. J. Syst. Evol. Microbiol.">
        <title>Complete genome sequence of Corynebacterium casei LMG S-19264T (=DSM 44701T), isolated from a smear-ripened cheese.</title>
        <authorList>
            <consortium name="US DOE Joint Genome Institute (JGI-PGF)"/>
            <person name="Walter F."/>
            <person name="Albersmeier A."/>
            <person name="Kalinowski J."/>
            <person name="Ruckert C."/>
        </authorList>
    </citation>
    <scope>NUCLEOTIDE SEQUENCE</scope>
    <source>
        <strain evidence="13">JCM 3090</strain>
    </source>
</reference>
<dbReference type="RefSeq" id="WP_189171853.1">
    <property type="nucleotide sequence ID" value="NZ_BMQB01000011.1"/>
</dbReference>
<dbReference type="InterPro" id="IPR018114">
    <property type="entry name" value="TRYPSIN_HIS"/>
</dbReference>
<keyword evidence="7 9" id="KW-1015">Disulfide bond</keyword>
<dbReference type="InterPro" id="IPR009003">
    <property type="entry name" value="Peptidase_S1_PA"/>
</dbReference>
<sequence>MHPRTLWPALAAGALSLPLAPAATPAVAAPAAARAAAVPAVAVPVAAVPGVAAGGSPVGPAGAGVEPPAALVAALGRDLGLAPAAARARLAAEARAQRLAAALPAGPGVAGRWYDAATGDLVVAVSDAGTAAAVRALGARPVTAARSRAELDELTSAVRDIVGDGEGVTGWGADPATGRVTVRVDRQTRTAATAALLDRLRPLGDAITIVAVDGAPVQQGGAVQPGSPWWPGGETNCSIGFPATDADGGKHFLTAGHCTNDRDQPAYGQSGKQNRIGTSNAGGSRSVNAREGDMGVVAVTEADWTLSAAVNTWGGPAVAVTGSVEPLTGRSVCHSGNTSKWRCGTVTAVDQTVDYGTLRIEGLAYTTACSMGGDSGGAWLAGDKAVGLHSGGRSSCSPGGADDQSILQPVNESLKKWNLTLVTAAP</sequence>
<dbReference type="PRINTS" id="PR00861">
    <property type="entry name" value="ALYTICPTASE"/>
</dbReference>
<dbReference type="Pfam" id="PF02983">
    <property type="entry name" value="Pro_Al_protease"/>
    <property type="match status" value="1"/>
</dbReference>
<keyword evidence="14" id="KW-1185">Reference proteome</keyword>
<feature type="region of interest" description="Disordered" evidence="10">
    <location>
        <begin position="262"/>
        <end position="288"/>
    </location>
</feature>
<feature type="active site" description="Charge relay system" evidence="8">
    <location>
        <position position="293"/>
    </location>
</feature>
<dbReference type="Proteomes" id="UP000649739">
    <property type="component" value="Unassembled WGS sequence"/>
</dbReference>
<dbReference type="InterPro" id="IPR004236">
    <property type="entry name" value="Pept_S1_alpha_lytic"/>
</dbReference>
<feature type="active site" description="Charge relay system" evidence="8">
    <location>
        <position position="257"/>
    </location>
</feature>
<dbReference type="InterPro" id="IPR033116">
    <property type="entry name" value="TRYPSIN_SER"/>
</dbReference>
<evidence type="ECO:0000259" key="12">
    <source>
        <dbReference type="Pfam" id="PF02983"/>
    </source>
</evidence>
<feature type="active site" description="Charge relay system" evidence="8">
    <location>
        <position position="375"/>
    </location>
</feature>
<dbReference type="InterPro" id="IPR001316">
    <property type="entry name" value="Pept_S1A_streptogrisin"/>
</dbReference>
<dbReference type="Gene3D" id="2.40.10.10">
    <property type="entry name" value="Trypsin-like serine proteases"/>
    <property type="match status" value="2"/>
</dbReference>
<evidence type="ECO:0000313" key="13">
    <source>
        <dbReference type="EMBL" id="GGK07145.1"/>
    </source>
</evidence>
<feature type="compositionally biased region" description="Polar residues" evidence="10">
    <location>
        <begin position="270"/>
        <end position="287"/>
    </location>
</feature>
<evidence type="ECO:0000256" key="10">
    <source>
        <dbReference type="SAM" id="MobiDB-lite"/>
    </source>
</evidence>
<evidence type="ECO:0000256" key="11">
    <source>
        <dbReference type="SAM" id="SignalP"/>
    </source>
</evidence>
<dbReference type="PROSITE" id="PS00135">
    <property type="entry name" value="TRYPSIN_SER"/>
    <property type="match status" value="1"/>
</dbReference>
<evidence type="ECO:0000256" key="9">
    <source>
        <dbReference type="PIRSR" id="PIRSR001134-2"/>
    </source>
</evidence>